<evidence type="ECO:0000313" key="2">
    <source>
        <dbReference type="Proteomes" id="UP000030013"/>
    </source>
</evidence>
<proteinExistence type="predicted"/>
<dbReference type="AlphaFoldDB" id="A0A0A0JWN6"/>
<dbReference type="Proteomes" id="UP000030013">
    <property type="component" value="Unassembled WGS sequence"/>
</dbReference>
<dbReference type="STRING" id="1385519.N801_04040"/>
<dbReference type="RefSeq" id="WP_035935050.1">
    <property type="nucleotide sequence ID" value="NZ_AVPL01000011.1"/>
</dbReference>
<protein>
    <submittedName>
        <fullName evidence="1">Uncharacterized protein</fullName>
    </submittedName>
</protein>
<reference evidence="1 2" key="1">
    <citation type="submission" date="2013-08" db="EMBL/GenBank/DDBJ databases">
        <title>The genome sequence of Knoellia aerolata.</title>
        <authorList>
            <person name="Zhu W."/>
            <person name="Wang G."/>
        </authorList>
    </citation>
    <scope>NUCLEOTIDE SEQUENCE [LARGE SCALE GENOMIC DNA]</scope>
    <source>
        <strain evidence="1 2">DSM 18566</strain>
    </source>
</reference>
<comment type="caution">
    <text evidence="1">The sequence shown here is derived from an EMBL/GenBank/DDBJ whole genome shotgun (WGS) entry which is preliminary data.</text>
</comment>
<dbReference type="OrthoDB" id="3781334at2"/>
<evidence type="ECO:0000313" key="1">
    <source>
        <dbReference type="EMBL" id="KGN41860.1"/>
    </source>
</evidence>
<keyword evidence="2" id="KW-1185">Reference proteome</keyword>
<organism evidence="1 2">
    <name type="scientific">Knoellia aerolata DSM 18566</name>
    <dbReference type="NCBI Taxonomy" id="1385519"/>
    <lineage>
        <taxon>Bacteria</taxon>
        <taxon>Bacillati</taxon>
        <taxon>Actinomycetota</taxon>
        <taxon>Actinomycetes</taxon>
        <taxon>Micrococcales</taxon>
        <taxon>Intrasporangiaceae</taxon>
        <taxon>Knoellia</taxon>
    </lineage>
</organism>
<sequence>MNSSTITELSSRRALEEVVQLLSCASTRAHALASARHDLPMGALGLGAQLAVSQALELLPADADVDESVPGHATPIELVRSAEAVTRIVPIDQFPPGTSQLIVAICDLIREHG</sequence>
<dbReference type="EMBL" id="AVPL01000011">
    <property type="protein sequence ID" value="KGN41860.1"/>
    <property type="molecule type" value="Genomic_DNA"/>
</dbReference>
<gene>
    <name evidence="1" type="ORF">N801_04040</name>
</gene>
<name>A0A0A0JWN6_9MICO</name>
<accession>A0A0A0JWN6</accession>